<accession>A0AAE1CYX9</accession>
<keyword evidence="2" id="KW-1185">Reference proteome</keyword>
<gene>
    <name evidence="1" type="ORF">RRG08_065232</name>
</gene>
<sequence>MTRPVYAYQLADPCPVKRVMSTRRLFLDYLHLSPIIPEQSRRSGQLTTVVSTIAGSICYNNDHCPATCCWFADQCTKMQNLLLEDAWASGSDAFDWSACPLFERPISNCLDPSFINGSNSSLNCSEIRDPGMLIEKM</sequence>
<dbReference type="EMBL" id="JAWDGP010006169">
    <property type="protein sequence ID" value="KAK3746067.1"/>
    <property type="molecule type" value="Genomic_DNA"/>
</dbReference>
<reference evidence="1" key="1">
    <citation type="journal article" date="2023" name="G3 (Bethesda)">
        <title>A reference genome for the long-term kleptoplast-retaining sea slug Elysia crispata morphotype clarki.</title>
        <authorList>
            <person name="Eastman K.E."/>
            <person name="Pendleton A.L."/>
            <person name="Shaikh M.A."/>
            <person name="Suttiyut T."/>
            <person name="Ogas R."/>
            <person name="Tomko P."/>
            <person name="Gavelis G."/>
            <person name="Widhalm J.R."/>
            <person name="Wisecaver J.H."/>
        </authorList>
    </citation>
    <scope>NUCLEOTIDE SEQUENCE</scope>
    <source>
        <strain evidence="1">ECLA1</strain>
    </source>
</reference>
<name>A0AAE1CYX9_9GAST</name>
<protein>
    <submittedName>
        <fullName evidence="1">Uncharacterized protein</fullName>
    </submittedName>
</protein>
<evidence type="ECO:0000313" key="2">
    <source>
        <dbReference type="Proteomes" id="UP001283361"/>
    </source>
</evidence>
<proteinExistence type="predicted"/>
<comment type="caution">
    <text evidence="1">The sequence shown here is derived from an EMBL/GenBank/DDBJ whole genome shotgun (WGS) entry which is preliminary data.</text>
</comment>
<organism evidence="1 2">
    <name type="scientific">Elysia crispata</name>
    <name type="common">lettuce slug</name>
    <dbReference type="NCBI Taxonomy" id="231223"/>
    <lineage>
        <taxon>Eukaryota</taxon>
        <taxon>Metazoa</taxon>
        <taxon>Spiralia</taxon>
        <taxon>Lophotrochozoa</taxon>
        <taxon>Mollusca</taxon>
        <taxon>Gastropoda</taxon>
        <taxon>Heterobranchia</taxon>
        <taxon>Euthyneura</taxon>
        <taxon>Panpulmonata</taxon>
        <taxon>Sacoglossa</taxon>
        <taxon>Placobranchoidea</taxon>
        <taxon>Plakobranchidae</taxon>
        <taxon>Elysia</taxon>
    </lineage>
</organism>
<evidence type="ECO:0000313" key="1">
    <source>
        <dbReference type="EMBL" id="KAK3746067.1"/>
    </source>
</evidence>
<dbReference type="Proteomes" id="UP001283361">
    <property type="component" value="Unassembled WGS sequence"/>
</dbReference>
<dbReference type="AlphaFoldDB" id="A0AAE1CYX9"/>